<dbReference type="InterPro" id="IPR000843">
    <property type="entry name" value="HTH_LacI"/>
</dbReference>
<evidence type="ECO:0000313" key="6">
    <source>
        <dbReference type="EMBL" id="ADV25935.1"/>
    </source>
</evidence>
<evidence type="ECO:0000313" key="7">
    <source>
        <dbReference type="Proteomes" id="UP000008632"/>
    </source>
</evidence>
<dbReference type="HOGENOM" id="CLU_037628_6_4_6"/>
<dbReference type="Proteomes" id="UP000008632">
    <property type="component" value="Chromosome"/>
</dbReference>
<evidence type="ECO:0000256" key="3">
    <source>
        <dbReference type="ARBA" id="ARBA00023163"/>
    </source>
</evidence>
<dbReference type="STRING" id="743721.Psesu_0072"/>
<keyword evidence="7" id="KW-1185">Reference proteome</keyword>
<reference evidence="6 7" key="1">
    <citation type="submission" date="2011-01" db="EMBL/GenBank/DDBJ databases">
        <title>Complete sequence of Pseudoxanthomonas suwonensis 11-1.</title>
        <authorList>
            <consortium name="US DOE Joint Genome Institute"/>
            <person name="Lucas S."/>
            <person name="Copeland A."/>
            <person name="Lapidus A."/>
            <person name="Cheng J.-F."/>
            <person name="Goodwin L."/>
            <person name="Pitluck S."/>
            <person name="Teshima H."/>
            <person name="Detter J.C."/>
            <person name="Han C."/>
            <person name="Tapia R."/>
            <person name="Land M."/>
            <person name="Hauser L."/>
            <person name="Kyrpides N."/>
            <person name="Ivanova N."/>
            <person name="Ovchinnikova G."/>
            <person name="Siebers A.K."/>
            <person name="Allgaier M."/>
            <person name="Thelen M.P."/>
            <person name="Hugenholtz P."/>
            <person name="Gladden J."/>
            <person name="Woyke T."/>
        </authorList>
    </citation>
    <scope>NUCLEOTIDE SEQUENCE [LARGE SCALE GENOMIC DNA]</scope>
    <source>
        <strain evidence="7">11-1</strain>
    </source>
</reference>
<dbReference type="eggNOG" id="COG1609">
    <property type="taxonomic scope" value="Bacteria"/>
</dbReference>
<dbReference type="Pfam" id="PF13377">
    <property type="entry name" value="Peripla_BP_3"/>
    <property type="match status" value="1"/>
</dbReference>
<dbReference type="Pfam" id="PF00356">
    <property type="entry name" value="LacI"/>
    <property type="match status" value="1"/>
</dbReference>
<evidence type="ECO:0000256" key="4">
    <source>
        <dbReference type="SAM" id="MobiDB-lite"/>
    </source>
</evidence>
<dbReference type="EMBL" id="CP002446">
    <property type="protein sequence ID" value="ADV25935.1"/>
    <property type="molecule type" value="Genomic_DNA"/>
</dbReference>
<evidence type="ECO:0000259" key="5">
    <source>
        <dbReference type="PROSITE" id="PS50932"/>
    </source>
</evidence>
<gene>
    <name evidence="6" type="ordered locus">Psesu_0072</name>
</gene>
<proteinExistence type="predicted"/>
<accession>E6WP36</accession>
<dbReference type="GO" id="GO:0000976">
    <property type="term" value="F:transcription cis-regulatory region binding"/>
    <property type="evidence" value="ECO:0007669"/>
    <property type="project" value="TreeGrafter"/>
</dbReference>
<dbReference type="SUPFAM" id="SSF47413">
    <property type="entry name" value="lambda repressor-like DNA-binding domains"/>
    <property type="match status" value="1"/>
</dbReference>
<dbReference type="AlphaFoldDB" id="E6WP36"/>
<dbReference type="PROSITE" id="PS50932">
    <property type="entry name" value="HTH_LACI_2"/>
    <property type="match status" value="1"/>
</dbReference>
<dbReference type="Gene3D" id="3.40.50.2300">
    <property type="match status" value="2"/>
</dbReference>
<dbReference type="RefSeq" id="WP_013533765.1">
    <property type="nucleotide sequence ID" value="NC_014924.1"/>
</dbReference>
<organism evidence="6 7">
    <name type="scientific">Pseudoxanthomonas suwonensis (strain 11-1)</name>
    <dbReference type="NCBI Taxonomy" id="743721"/>
    <lineage>
        <taxon>Bacteria</taxon>
        <taxon>Pseudomonadati</taxon>
        <taxon>Pseudomonadota</taxon>
        <taxon>Gammaproteobacteria</taxon>
        <taxon>Lysobacterales</taxon>
        <taxon>Lysobacteraceae</taxon>
        <taxon>Pseudoxanthomonas</taxon>
    </lineage>
</organism>
<name>E6WP36_PSEUU</name>
<dbReference type="InterPro" id="IPR028082">
    <property type="entry name" value="Peripla_BP_I"/>
</dbReference>
<dbReference type="KEGG" id="psu:Psesu_0072"/>
<dbReference type="SMART" id="SM00354">
    <property type="entry name" value="HTH_LACI"/>
    <property type="match status" value="1"/>
</dbReference>
<feature type="domain" description="HTH lacI-type" evidence="5">
    <location>
        <begin position="23"/>
        <end position="77"/>
    </location>
</feature>
<dbReference type="Gene3D" id="1.10.260.40">
    <property type="entry name" value="lambda repressor-like DNA-binding domains"/>
    <property type="match status" value="1"/>
</dbReference>
<dbReference type="InterPro" id="IPR010982">
    <property type="entry name" value="Lambda_DNA-bd_dom_sf"/>
</dbReference>
<sequence length="356" mass="38417">MNAGPASDDGIRAQRTGHAPARARIEDVATAAGVSMKTVSRVLNNEPGVRESTRQRVREVVAALNYRPDPSARSLAGNRSYLVALLYDNPSPNYLMEVVTGVVDACEAHHYGMVMQPVAYQSPGCVETVDNLLSGSRLDGLILTPPLTDSEALLDRLDERGIPFTCISPYKREGRIGVTLDEHDAVCELVAHLVALGHTRIGHVRGHPDHGASEWRLAGYRTALRRAGLLYDPELVVHGEFSFDSGLEAGRRLLSLQPRPTAIFAANDDMAAGVMRAASEMGLRVPAEVSVCGFDNTPISKHIFPQLTTVQQPTRDMAQVATMQLLASIRDRGAGSMVHMPYALQLRDSTGPAPAA</sequence>
<dbReference type="GO" id="GO:0003700">
    <property type="term" value="F:DNA-binding transcription factor activity"/>
    <property type="evidence" value="ECO:0007669"/>
    <property type="project" value="TreeGrafter"/>
</dbReference>
<evidence type="ECO:0000256" key="1">
    <source>
        <dbReference type="ARBA" id="ARBA00023015"/>
    </source>
</evidence>
<dbReference type="PANTHER" id="PTHR30146:SF153">
    <property type="entry name" value="LACTOSE OPERON REPRESSOR"/>
    <property type="match status" value="1"/>
</dbReference>
<feature type="region of interest" description="Disordered" evidence="4">
    <location>
        <begin position="1"/>
        <end position="22"/>
    </location>
</feature>
<dbReference type="PANTHER" id="PTHR30146">
    <property type="entry name" value="LACI-RELATED TRANSCRIPTIONAL REPRESSOR"/>
    <property type="match status" value="1"/>
</dbReference>
<keyword evidence="2" id="KW-0238">DNA-binding</keyword>
<dbReference type="SUPFAM" id="SSF53822">
    <property type="entry name" value="Periplasmic binding protein-like I"/>
    <property type="match status" value="1"/>
</dbReference>
<dbReference type="CDD" id="cd01545">
    <property type="entry name" value="PBP1_SalR"/>
    <property type="match status" value="1"/>
</dbReference>
<keyword evidence="1" id="KW-0805">Transcription regulation</keyword>
<keyword evidence="3" id="KW-0804">Transcription</keyword>
<dbReference type="PROSITE" id="PS00356">
    <property type="entry name" value="HTH_LACI_1"/>
    <property type="match status" value="1"/>
</dbReference>
<evidence type="ECO:0000256" key="2">
    <source>
        <dbReference type="ARBA" id="ARBA00023125"/>
    </source>
</evidence>
<dbReference type="InterPro" id="IPR046335">
    <property type="entry name" value="LacI/GalR-like_sensor"/>
</dbReference>
<protein>
    <submittedName>
        <fullName evidence="6">Transcriptional regulator, LacI family</fullName>
    </submittedName>
</protein>
<dbReference type="CDD" id="cd01392">
    <property type="entry name" value="HTH_LacI"/>
    <property type="match status" value="1"/>
</dbReference>